<dbReference type="Pfam" id="PF04818">
    <property type="entry name" value="CID"/>
    <property type="match status" value="1"/>
</dbReference>
<dbReference type="SMART" id="SM00648">
    <property type="entry name" value="SWAP"/>
    <property type="match status" value="1"/>
</dbReference>
<dbReference type="SUPFAM" id="SSF54928">
    <property type="entry name" value="RNA-binding domain, RBD"/>
    <property type="match status" value="1"/>
</dbReference>
<evidence type="ECO:0000256" key="3">
    <source>
        <dbReference type="SAM" id="MobiDB-lite"/>
    </source>
</evidence>
<dbReference type="Pfam" id="PF00076">
    <property type="entry name" value="RRM_1"/>
    <property type="match status" value="1"/>
</dbReference>
<dbReference type="EMBL" id="CBTN010000018">
    <property type="protein sequence ID" value="CDH53539.1"/>
    <property type="molecule type" value="Genomic_DNA"/>
</dbReference>
<dbReference type="InterPro" id="IPR035979">
    <property type="entry name" value="RBD_domain_sf"/>
</dbReference>
<feature type="compositionally biased region" description="Polar residues" evidence="3">
    <location>
        <begin position="235"/>
        <end position="246"/>
    </location>
</feature>
<feature type="compositionally biased region" description="Polar residues" evidence="3">
    <location>
        <begin position="769"/>
        <end position="778"/>
    </location>
</feature>
<dbReference type="Pfam" id="PF01805">
    <property type="entry name" value="Surp"/>
    <property type="match status" value="1"/>
</dbReference>
<evidence type="ECO:0000256" key="2">
    <source>
        <dbReference type="PROSITE-ProRule" id="PRU00176"/>
    </source>
</evidence>
<dbReference type="Proteomes" id="UP000027586">
    <property type="component" value="Unassembled WGS sequence"/>
</dbReference>
<evidence type="ECO:0000313" key="7">
    <source>
        <dbReference type="EMBL" id="CDH53539.1"/>
    </source>
</evidence>
<dbReference type="SUPFAM" id="SSF109905">
    <property type="entry name" value="Surp module (SWAP domain)"/>
    <property type="match status" value="1"/>
</dbReference>
<feature type="compositionally biased region" description="Acidic residues" evidence="3">
    <location>
        <begin position="700"/>
        <end position="764"/>
    </location>
</feature>
<feature type="domain" description="RRM" evidence="4">
    <location>
        <begin position="273"/>
        <end position="354"/>
    </location>
</feature>
<dbReference type="InterPro" id="IPR000061">
    <property type="entry name" value="Surp"/>
</dbReference>
<reference evidence="7" key="1">
    <citation type="submission" date="2013-08" db="EMBL/GenBank/DDBJ databases">
        <title>Gene expansion shapes genome architecture in the human pathogen Lichtheimia corymbifera: an evolutionary genomics analysis in the ancient terrestrial Mucorales (Mucoromycotina).</title>
        <authorList>
            <person name="Schwartze V.U."/>
            <person name="Winter S."/>
            <person name="Shelest E."/>
            <person name="Marcet-Houben M."/>
            <person name="Horn F."/>
            <person name="Wehner S."/>
            <person name="Hoffmann K."/>
            <person name="Riege K."/>
            <person name="Sammeth M."/>
            <person name="Nowrousian M."/>
            <person name="Valiante V."/>
            <person name="Linde J."/>
            <person name="Jacobsen I.D."/>
            <person name="Marz M."/>
            <person name="Brakhage A.A."/>
            <person name="Gabaldon T."/>
            <person name="Bocker S."/>
            <person name="Voigt K."/>
        </authorList>
    </citation>
    <scope>NUCLEOTIDE SEQUENCE [LARGE SCALE GENOMIC DNA]</scope>
    <source>
        <strain evidence="7">FSU 9682</strain>
    </source>
</reference>
<feature type="region of interest" description="Disordered" evidence="3">
    <location>
        <begin position="220"/>
        <end position="246"/>
    </location>
</feature>
<feature type="compositionally biased region" description="Basic and acidic residues" evidence="3">
    <location>
        <begin position="47"/>
        <end position="68"/>
    </location>
</feature>
<dbReference type="InterPro" id="IPR051485">
    <property type="entry name" value="SR-CTD_assoc_factor"/>
</dbReference>
<dbReference type="PROSITE" id="PS50102">
    <property type="entry name" value="RRM"/>
    <property type="match status" value="1"/>
</dbReference>
<dbReference type="InterPro" id="IPR012677">
    <property type="entry name" value="Nucleotide-bd_a/b_plait_sf"/>
</dbReference>
<dbReference type="SUPFAM" id="SSF48464">
    <property type="entry name" value="ENTH/VHS domain"/>
    <property type="match status" value="1"/>
</dbReference>
<dbReference type="Gene3D" id="1.25.40.90">
    <property type="match status" value="1"/>
</dbReference>
<evidence type="ECO:0000259" key="6">
    <source>
        <dbReference type="PROSITE" id="PS51391"/>
    </source>
</evidence>
<dbReference type="InterPro" id="IPR035967">
    <property type="entry name" value="SWAP/Surp_sf"/>
</dbReference>
<evidence type="ECO:0000259" key="4">
    <source>
        <dbReference type="PROSITE" id="PS50102"/>
    </source>
</evidence>
<accession>A0A068RU74</accession>
<sequence>MNDDKRGRRSTSRSTSPSPPPRKTKPIAPTKLQAFTVGTHKKTPFQRHKEEIELKKKRESEEAAKVYEEFVASFEDPHSYKDGTQTFVKSSTMIPRGDEYEKQPHAPKKHQPSSSSSSSSVKTTSSISASPSKPSYKAMPFIKAGEAAKTNPLSLKRSKPMQEEDDDDDEDDVRIGVVVFTEEIGSLTMGNIIQALAMKEARAHKKRNMDTFLEEIKKEQEDREDRLRSRHAHKSTTAGDRSATGISDSAGITLKAAFEERPGSHDIGDPLTTNLYVGNINPAVNEMMICHEFGKYGPIASVKIMWPRTQEERERNRNCGFVSFMKRPDAEQALKNLDGKTFHDFVMKVGWGKAVPLPATPVFVLDKSSKSVQTGLPFNAQVVDTQTGMSSKPRAQITVVKPSNMQQVKIIHRMVERVIRNGSAFEAIIMEREKDNPKFKFLFDNRSEEHIYYRWRLYSIMQGDTRSQWRTEPFQMFEGGPWWVPPDVPFDDEGMNDILLDTDDEERERDREHVPKGTLGKIAKQRFEIMLRQVTFQRGTIARAMAFAIDHADAADEVIDIVIKSLIIPETPITLKLARLYLVSDILHNSGTHVANAWKYRAGLEGRLVVVFEHFNEIYRSISARLKAEQLRRHISTVLSAWENWMVFPQHHIDNWNSIFMKKSSSNTSESESRSASPESILTESQASAPPPATASTVELMEEDNNDVDGEPMEPDDVDGVPMESEDVDGEPMEPEDVDGVPLDQDDMAADDDIDGEPLQEDDQAPANEDQQQIPSSSEIDDMFAPV</sequence>
<dbReference type="SMART" id="SM00360">
    <property type="entry name" value="RRM"/>
    <property type="match status" value="1"/>
</dbReference>
<dbReference type="STRING" id="1263082.A0A068RU74"/>
<dbReference type="InterPro" id="IPR008942">
    <property type="entry name" value="ENTH_VHS"/>
</dbReference>
<dbReference type="PANTHER" id="PTHR23140:SF0">
    <property type="entry name" value="U2 SNRNP-ASSOCIATED SURP MOTIF-CONTAINING PROTEIN"/>
    <property type="match status" value="1"/>
</dbReference>
<feature type="region of interest" description="Disordered" evidence="3">
    <location>
        <begin position="1"/>
        <end position="137"/>
    </location>
</feature>
<keyword evidence="8" id="KW-1185">Reference proteome</keyword>
<proteinExistence type="predicted"/>
<evidence type="ECO:0000256" key="1">
    <source>
        <dbReference type="ARBA" id="ARBA00022884"/>
    </source>
</evidence>
<dbReference type="SMART" id="SM00582">
    <property type="entry name" value="RPR"/>
    <property type="match status" value="1"/>
</dbReference>
<feature type="region of interest" description="Disordered" evidence="3">
    <location>
        <begin position="667"/>
        <end position="787"/>
    </location>
</feature>
<dbReference type="Gene3D" id="3.30.70.330">
    <property type="match status" value="1"/>
</dbReference>
<feature type="compositionally biased region" description="Polar residues" evidence="3">
    <location>
        <begin position="82"/>
        <end position="93"/>
    </location>
</feature>
<feature type="domain" description="CID" evidence="6">
    <location>
        <begin position="519"/>
        <end position="664"/>
    </location>
</feature>
<dbReference type="OrthoDB" id="377209at2759"/>
<dbReference type="GO" id="GO:0003723">
    <property type="term" value="F:RNA binding"/>
    <property type="evidence" value="ECO:0007669"/>
    <property type="project" value="UniProtKB-UniRule"/>
</dbReference>
<evidence type="ECO:0000259" key="5">
    <source>
        <dbReference type="PROSITE" id="PS50128"/>
    </source>
</evidence>
<dbReference type="PROSITE" id="PS51391">
    <property type="entry name" value="CID"/>
    <property type="match status" value="1"/>
</dbReference>
<dbReference type="AlphaFoldDB" id="A0A068RU74"/>
<dbReference type="PROSITE" id="PS50128">
    <property type="entry name" value="SURP"/>
    <property type="match status" value="1"/>
</dbReference>
<comment type="caution">
    <text evidence="7">The sequence shown here is derived from an EMBL/GenBank/DDBJ whole genome shotgun (WGS) entry which is preliminary data.</text>
</comment>
<evidence type="ECO:0000313" key="8">
    <source>
        <dbReference type="Proteomes" id="UP000027586"/>
    </source>
</evidence>
<feature type="compositionally biased region" description="Low complexity" evidence="3">
    <location>
        <begin position="112"/>
        <end position="137"/>
    </location>
</feature>
<feature type="domain" description="SURP motif" evidence="5">
    <location>
        <begin position="410"/>
        <end position="453"/>
    </location>
</feature>
<dbReference type="PANTHER" id="PTHR23140">
    <property type="entry name" value="RNA PROCESSING PROTEIN LD23810P"/>
    <property type="match status" value="1"/>
</dbReference>
<feature type="region of interest" description="Disordered" evidence="3">
    <location>
        <begin position="149"/>
        <end position="170"/>
    </location>
</feature>
<dbReference type="CDD" id="cd12223">
    <property type="entry name" value="RRM_SR140"/>
    <property type="match status" value="1"/>
</dbReference>
<name>A0A068RU74_9FUNG</name>
<dbReference type="InterPro" id="IPR006569">
    <property type="entry name" value="CID_dom"/>
</dbReference>
<dbReference type="InterPro" id="IPR000504">
    <property type="entry name" value="RRM_dom"/>
</dbReference>
<dbReference type="VEuPathDB" id="FungiDB:LCOR_04879.1"/>
<organism evidence="7 8">
    <name type="scientific">Lichtheimia corymbifera JMRC:FSU:9682</name>
    <dbReference type="NCBI Taxonomy" id="1263082"/>
    <lineage>
        <taxon>Eukaryota</taxon>
        <taxon>Fungi</taxon>
        <taxon>Fungi incertae sedis</taxon>
        <taxon>Mucoromycota</taxon>
        <taxon>Mucoromycotina</taxon>
        <taxon>Mucoromycetes</taxon>
        <taxon>Mucorales</taxon>
        <taxon>Lichtheimiaceae</taxon>
        <taxon>Lichtheimia</taxon>
    </lineage>
</organism>
<feature type="compositionally biased region" description="Low complexity" evidence="3">
    <location>
        <begin position="667"/>
        <end position="688"/>
    </location>
</feature>
<dbReference type="InterPro" id="IPR035009">
    <property type="entry name" value="SR140_RRM"/>
</dbReference>
<dbReference type="Gene3D" id="1.10.10.790">
    <property type="entry name" value="Surp module"/>
    <property type="match status" value="1"/>
</dbReference>
<gene>
    <name evidence="7" type="ORF">LCOR_04879.1</name>
</gene>
<keyword evidence="1 2" id="KW-0694">RNA-binding</keyword>
<dbReference type="GO" id="GO:0005634">
    <property type="term" value="C:nucleus"/>
    <property type="evidence" value="ECO:0007669"/>
    <property type="project" value="TreeGrafter"/>
</dbReference>
<protein>
    <submittedName>
        <fullName evidence="7">U2 snrnp-associated surp motif-containingprotein</fullName>
    </submittedName>
</protein>
<dbReference type="GO" id="GO:0006396">
    <property type="term" value="P:RNA processing"/>
    <property type="evidence" value="ECO:0007669"/>
    <property type="project" value="InterPro"/>
</dbReference>